<evidence type="ECO:0000313" key="4">
    <source>
        <dbReference type="Proteomes" id="UP001500621"/>
    </source>
</evidence>
<gene>
    <name evidence="3" type="ORF">GCM10023226_29590</name>
</gene>
<dbReference type="EMBL" id="BAABIM010000003">
    <property type="protein sequence ID" value="GAA4689772.1"/>
    <property type="molecule type" value="Genomic_DNA"/>
</dbReference>
<keyword evidence="4" id="KW-1185">Reference proteome</keyword>
<evidence type="ECO:0000313" key="3">
    <source>
        <dbReference type="EMBL" id="GAA4689772.1"/>
    </source>
</evidence>
<feature type="domain" description="Mammalian cell entry C-terminal" evidence="2">
    <location>
        <begin position="124"/>
        <end position="305"/>
    </location>
</feature>
<dbReference type="Pfam" id="PF11887">
    <property type="entry name" value="Mce4_CUP1"/>
    <property type="match status" value="1"/>
</dbReference>
<sequence length="331" mass="34790">MSRSVRTPLSARDPFKVGLVAIVLAGLVAGLVVLLSVVSFGTGTYTAVIAHTAGLRPGEDVQVHGVPVGEVRSVELRDTDVLVTFTVEEGIELGEGSRAAVKVATLLGTHYLEVDPVGGGQLADGRIPLERTSVPYNLQDVLEGGTRRLEELDAPRLARALTAASRTLAAAGDDVGPALDGVARLSELVAARSGQTGELLRAAEQVSLRLHESDADITGLMEQATLVVREVTVRRQAIRRLLDQTTGLAEALTAIVTETRADVAPALRDLDLALDALNAQDASLERVLDVMAPALRYVANATGNGPFLDLYVDDPAIPADDSLCQLQGGCR</sequence>
<organism evidence="3 4">
    <name type="scientific">Nocardioides nanhaiensis</name>
    <dbReference type="NCBI Taxonomy" id="1476871"/>
    <lineage>
        <taxon>Bacteria</taxon>
        <taxon>Bacillati</taxon>
        <taxon>Actinomycetota</taxon>
        <taxon>Actinomycetes</taxon>
        <taxon>Propionibacteriales</taxon>
        <taxon>Nocardioidaceae</taxon>
        <taxon>Nocardioides</taxon>
    </lineage>
</organism>
<evidence type="ECO:0000259" key="1">
    <source>
        <dbReference type="Pfam" id="PF02470"/>
    </source>
</evidence>
<dbReference type="InterPro" id="IPR005693">
    <property type="entry name" value="Mce"/>
</dbReference>
<dbReference type="PANTHER" id="PTHR33371">
    <property type="entry name" value="INTERMEMBRANE PHOSPHOLIPID TRANSPORT SYSTEM BINDING PROTEIN MLAD-RELATED"/>
    <property type="match status" value="1"/>
</dbReference>
<name>A0ABP8WHA3_9ACTN</name>
<dbReference type="PANTHER" id="PTHR33371:SF18">
    <property type="entry name" value="MCE-FAMILY PROTEIN MCE3C"/>
    <property type="match status" value="1"/>
</dbReference>
<proteinExistence type="predicted"/>
<evidence type="ECO:0000259" key="2">
    <source>
        <dbReference type="Pfam" id="PF11887"/>
    </source>
</evidence>
<accession>A0ABP8WHA3</accession>
<comment type="caution">
    <text evidence="3">The sequence shown here is derived from an EMBL/GenBank/DDBJ whole genome shotgun (WGS) entry which is preliminary data.</text>
</comment>
<dbReference type="Proteomes" id="UP001500621">
    <property type="component" value="Unassembled WGS sequence"/>
</dbReference>
<dbReference type="Pfam" id="PF02470">
    <property type="entry name" value="MlaD"/>
    <property type="match status" value="1"/>
</dbReference>
<reference evidence="4" key="1">
    <citation type="journal article" date="2019" name="Int. J. Syst. Evol. Microbiol.">
        <title>The Global Catalogue of Microorganisms (GCM) 10K type strain sequencing project: providing services to taxonomists for standard genome sequencing and annotation.</title>
        <authorList>
            <consortium name="The Broad Institute Genomics Platform"/>
            <consortium name="The Broad Institute Genome Sequencing Center for Infectious Disease"/>
            <person name="Wu L."/>
            <person name="Ma J."/>
        </authorList>
    </citation>
    <scope>NUCLEOTIDE SEQUENCE [LARGE SCALE GENOMIC DNA]</scope>
    <source>
        <strain evidence="4">JCM 18127</strain>
    </source>
</reference>
<dbReference type="InterPro" id="IPR024516">
    <property type="entry name" value="Mce_C"/>
</dbReference>
<dbReference type="InterPro" id="IPR003399">
    <property type="entry name" value="Mce/MlaD"/>
</dbReference>
<dbReference type="InterPro" id="IPR052336">
    <property type="entry name" value="MlaD_Phospholipid_Transporter"/>
</dbReference>
<dbReference type="NCBIfam" id="TIGR00996">
    <property type="entry name" value="Mtu_fam_mce"/>
    <property type="match status" value="1"/>
</dbReference>
<feature type="domain" description="Mce/MlaD" evidence="1">
    <location>
        <begin position="43"/>
        <end position="116"/>
    </location>
</feature>
<protein>
    <submittedName>
        <fullName evidence="3">MlaD family protein</fullName>
    </submittedName>
</protein>